<name>A0A199XVT9_9FLAO</name>
<keyword evidence="6" id="KW-1185">Reference proteome</keyword>
<dbReference type="GO" id="GO:0005975">
    <property type="term" value="P:carbohydrate metabolic process"/>
    <property type="evidence" value="ECO:0007669"/>
    <property type="project" value="UniProtKB-ARBA"/>
</dbReference>
<dbReference type="PANTHER" id="PTHR42535:SF2">
    <property type="entry name" value="CHROMOSOME UNDETERMINED SCAFFOLD_146, WHOLE GENOME SHOTGUN SEQUENCE"/>
    <property type="match status" value="1"/>
</dbReference>
<dbReference type="InterPro" id="IPR013320">
    <property type="entry name" value="ConA-like_dom_sf"/>
</dbReference>
<dbReference type="PROSITE" id="PS50853">
    <property type="entry name" value="FN3"/>
    <property type="match status" value="1"/>
</dbReference>
<dbReference type="Pfam" id="PF18962">
    <property type="entry name" value="Por_Secre_tail"/>
    <property type="match status" value="1"/>
</dbReference>
<dbReference type="GO" id="GO:0004553">
    <property type="term" value="F:hydrolase activity, hydrolyzing O-glycosyl compounds"/>
    <property type="evidence" value="ECO:0007669"/>
    <property type="project" value="UniProtKB-ARBA"/>
</dbReference>
<accession>A0A199XVT9</accession>
<dbReference type="NCBIfam" id="TIGR04183">
    <property type="entry name" value="Por_Secre_tail"/>
    <property type="match status" value="1"/>
</dbReference>
<dbReference type="SMART" id="SM00060">
    <property type="entry name" value="FN3"/>
    <property type="match status" value="2"/>
</dbReference>
<reference evidence="5 6" key="1">
    <citation type="submission" date="2016-06" db="EMBL/GenBank/DDBJ databases">
        <title>Draft genome sequence of Flavobacterium succinicans strain DD5b.</title>
        <authorList>
            <person name="Poehlein A."/>
            <person name="Daniel R."/>
            <person name="Simeonova D.D."/>
        </authorList>
    </citation>
    <scope>NUCLEOTIDE SEQUENCE [LARGE SCALE GENOMIC DNA]</scope>
    <source>
        <strain evidence="5 6">DD5b</strain>
    </source>
</reference>
<organism evidence="5 6">
    <name type="scientific">Flavobacterium succinicans</name>
    <dbReference type="NCBI Taxonomy" id="29536"/>
    <lineage>
        <taxon>Bacteria</taxon>
        <taxon>Pseudomonadati</taxon>
        <taxon>Bacteroidota</taxon>
        <taxon>Flavobacteriia</taxon>
        <taxon>Flavobacteriales</taxon>
        <taxon>Flavobacteriaceae</taxon>
        <taxon>Flavobacterium</taxon>
    </lineage>
</organism>
<dbReference type="EMBL" id="JMTM01000009">
    <property type="protein sequence ID" value="OAZ05366.1"/>
    <property type="molecule type" value="Genomic_DNA"/>
</dbReference>
<dbReference type="InterPro" id="IPR006558">
    <property type="entry name" value="LamG-like"/>
</dbReference>
<dbReference type="Proteomes" id="UP000093807">
    <property type="component" value="Unassembled WGS sequence"/>
</dbReference>
<dbReference type="InterPro" id="IPR026444">
    <property type="entry name" value="Secre_tail"/>
</dbReference>
<feature type="region of interest" description="Disordered" evidence="3">
    <location>
        <begin position="1390"/>
        <end position="1412"/>
    </location>
</feature>
<evidence type="ECO:0000256" key="3">
    <source>
        <dbReference type="SAM" id="MobiDB-lite"/>
    </source>
</evidence>
<dbReference type="Gene3D" id="2.60.40.10">
    <property type="entry name" value="Immunoglobulins"/>
    <property type="match status" value="3"/>
</dbReference>
<evidence type="ECO:0000256" key="2">
    <source>
        <dbReference type="ARBA" id="ARBA00023157"/>
    </source>
</evidence>
<evidence type="ECO:0000313" key="5">
    <source>
        <dbReference type="EMBL" id="OAZ05366.1"/>
    </source>
</evidence>
<dbReference type="Pfam" id="PF13385">
    <property type="entry name" value="Laminin_G_3"/>
    <property type="match status" value="3"/>
</dbReference>
<sequence>MRKKLQFTFYVKLKILTCLVLFLTTLLSTAQESHHIRLGRLEIGGEYPRGQLWDAKIVGSNLYFTAILADVDCDTGDDIVLDLVVELAGKQIFKITNGGGFFRLTNADDSCLNSARTKWDIATSYNYSYQNFIYEHNNNGILYITFPLPAEFLTGPITLSGSAQTDIGDPRQSLNAQLTTAVLPNMPDVRVTQGCDAVNLAWKKITIDPTLSSSDFTYQVKREGVKITDLRADATSYSIKGVTGSTSATVELYWKNELIGSNEIDGSSFDPLPIPADLQASTTKCDGSVDLRWQWSQSSPTNFVLYRSTSPTGVFTAMPDAISGSKRSYTVTGLTRGQKYYFKIAAKGGKCPGEGAKSEEAVMGISPASPVAPKNANMVMVTGAESGVKLSWNEPLWVSDDYLNATSQKYKILRKDLKKGTETTIELPIGDFYEGQIKNQVAGSDGYLLTYTDKEVSTCESYSYKIIAVNSCKSSAATVFVQANASDKLSITNIDLSRVFLANNLETSKGYFGNLVQLDWKTNENADFVGSYKIFRRALNSTIAPELQATVDKNTRTWSDNKAVAQTLYEYYVVASADCGLEKISSYDISKVTGIPYTQLQGLQGLAVGVGFRLPSAIVTGNINYAGGIEVPNVKVVAEKDGMVTGNALSFDGVNQSVIINPDQKTIAYNTTGMSVSIWAKPKAWTSKQVLASQAGVFEVALNNDRVVVTIAGTSITSKAKLTEGTYSNIFATYNNSKLILYINGKLDKSVNANGSLAANVTNPIYLGSTGAGNFYNGLLDEFRIYKAALTPEDVERDYSRLIRAETPNIVGNWRFDEGVGPFVFDASKEGGVYNKIDGDLMGATWSKEVPSREQLGFAGFTDSNGNYVIEGISYENAGENFSITPTMTLSGAIHSFSPSNRVLFLGEGRSVENNIDFIDQSSFKVTGTIRFNFDDKENDPTHFQSSGSKGVSIWLNGTQQLTKNGLPIVSNEFGQFEVVVPIGKHFLEFRKDGHTFVSNKFPATGTYDYQDILSGIEVLDNTKHTFTGCVVGGLVQANKKLGFSAYKGKLKMDVQRINNIGATYFTLTSKDTRIKRSVKTDPETGEFVIQLPPNEYEFSDVSYIGDEANPADDKILFLSKDIAAIKLDDAAAYKGIEEQEPVLISGDYVVKKVNYNAEKRLIYRSTPTMVVQNHISRDYLPNSAEVDASGNVITEKTVVGETTVKIFDKELSKDILLPTKALPYPAFLQGKEYQVSIKAVEKYEYYGTKPIKNPATDQVPVLDGQVTVSNNISAKADAGSTAAYQKADDNWVDLFGNTHQFSLQNEGSVKYNFIGGDPDLVQGSGADDSFVKSMAIALKTGDYTVYWPDPNNASKGYKAYVLGGSKMPGTDFITEAPASITTTLRIPPGSGSSVTLEKGSTITKESTSSTQAGGDWSFGVGLAWEFEAEVPVTGTKLAKTDGQVMATTYGSRYLGNEKTNAKATTTTQSLTITAADAFDKGDFFIADSKNIEIGRANNVKFILASKCIGCVGPKVKSEDGQEYILNKAETYYQKEKGETLLLYSEDHIKTDLIPKLKAIRNSLFIDQANLYVTKLGAKDTLYGVNNDDPRLKGRNFNDYTKDDIEDDKGASYEFKRALAPKINGIIQDKVRWYNNQIRAWEEILMNNEIQKFTAISENKPKQKNISISSGIAYSNTSTTETTEITVSSTELMAGASLDTEGKFLLGTGTLVGPSFNLHGGGDKTFGDSTNDGKISTVTTSYTIQDNDKYNVYSMNIYDGKGSDGPIFQIVSGQTSCPFEREKELEVTKEHPYYLQYWLDHFPALLVDKIKSIKENYAGVDDELKVAEDGLIASSVLCGTLATGNPLAVAACIAVPIQEAKIKKLKADIIARDKEIEDISKVLGEKKAIYAQLLEAFKNEQKPLLGKRTVQIEKPGILVDGNDKANRVNVPSSKAAIFDLELRNETELIPSSTDQEITYQMSVDPASNPDGLVVLLNGETLVRPVEISIPFGQKIRQTLTVLRGPKEYKYEGLTLVFESTCDETIHKEITLDIEYIPVCSEATIVSPGNNWTVNYDSKNRLPIKVGDYDVNYQGFKGIKIQYKRASESESNWKLLETFYRNDEARANAGPEEVLRKAPLLTEQGGNDFIYNWDVSKLTDDLYDVRIQSICQGESQDVVYTSPTISGIVDRVNPSSFGAPQPADGVLSSGDEIMIQFNEPINAGLLNPYNFDIRGVIQGGELRHPASVYFNGANDYMKIPVGVQLNRRSFSFDFYAKRKNSGAETLLSQGATAAQSFGAGFNSANKFEVTLAGVKFNSTKSIPADDSWVHYAYAYDANNQEAKLYINGVLDAIKQNYTPNYEAIGAIFVGKDALAQSPSFKGNMHELRFWGKALTEAEVNVVATKRLKSNEPGLLGNWPMEESEGTLVQDIARERHAQIVSGTWQVALKGNALSTTANTKAIINSPAYLDVSNFSIEFWFKGNNTTNATLLSNGRGDDQDLNKNGWSIRAGSSGLLEVWNNNKQFKATTTNFFDNQWHHFALVVDRLTNTVCFVDGKQQNTTETQAIGFSGFGGAALHLGAMGWNDIFGNTKQDQHFVGALDEVRIWQGARNALQIKRDMRYMLSGDEAGLDLYLPFDKYKTNMGIEMLEASNASAATGDTAVKENGQAAQLKESVAFMQETPLVKLPRPVRKVNFSYSANQDKIILTTADPDKVLENVILDISVTGVQDLNGNIMRAPVTWTAYVDKNQVIWIESDKNFQIETGKGLTFTNRIENTGGKVFNYNITNLPSWLTANPSSGTIGPKSSLPVTFIVDKDVNIGNYVQDILLETEFGFAEVMNLSLDVSKALPEDWKVTPSDYQYSMNFIAQLNINGDVSRDPNDQVAAFVGDQCRGIAKLRYIPALDNYQAFISVYSNTTANEAIQFRIWNASDGQVHRDVTPSYVFVSNDVKGTSMKPEMLNAVDVLEHTYELSKGWTWISAHLNFNYNPSKQFKTNDLLKTLRAENGDLIRSIDAVDSFDKQEGWLGSLTTSGSIQNGRGYKVFLSYENKLKYSGLLLKGEQVKINVVQGWNWIGFIGFKNTPINQALAGFATVKDGDVIKNQFALAVYAQNIGWIGDLTHLRPGEGYMLKTAQAGNFYYPNLSYTASGNKIKEEMVTKIPASTKYANSMNAIAEVVGDNQDTRNKLRAYVGTELRAEAAPVFNPITKKNTYFVTIYGQKNNENIRFEFVDAQNKQSFVVNESIAFHADSVTGNGKSPQLLTLVETTTINNVLEIYPNPFINKLKVKLFKGHTIAQIKLSDMQGRSIKISTTSPEQEEIEFDAQNLPNGMYLLSMYDANGILIQTEKVIK</sequence>
<protein>
    <submittedName>
        <fullName evidence="5">Laminin G domain protein</fullName>
    </submittedName>
</protein>
<gene>
    <name evidence="5" type="ORF">FLB_02550</name>
</gene>
<keyword evidence="1" id="KW-0732">Signal</keyword>
<dbReference type="InterPro" id="IPR003961">
    <property type="entry name" value="FN3_dom"/>
</dbReference>
<evidence type="ECO:0000259" key="4">
    <source>
        <dbReference type="PROSITE" id="PS50853"/>
    </source>
</evidence>
<dbReference type="Gene3D" id="2.60.120.200">
    <property type="match status" value="3"/>
</dbReference>
<evidence type="ECO:0000313" key="6">
    <source>
        <dbReference type="Proteomes" id="UP000093807"/>
    </source>
</evidence>
<dbReference type="SMART" id="SM00560">
    <property type="entry name" value="LamGL"/>
    <property type="match status" value="3"/>
</dbReference>
<dbReference type="InterPro" id="IPR036116">
    <property type="entry name" value="FN3_sf"/>
</dbReference>
<dbReference type="CDD" id="cd00063">
    <property type="entry name" value="FN3"/>
    <property type="match status" value="1"/>
</dbReference>
<keyword evidence="2" id="KW-1015">Disulfide bond</keyword>
<dbReference type="PATRIC" id="fig|29536.5.peg.267"/>
<dbReference type="RefSeq" id="WP_064714156.1">
    <property type="nucleotide sequence ID" value="NZ_JMTM01000009.1"/>
</dbReference>
<dbReference type="PANTHER" id="PTHR42535">
    <property type="entry name" value="OOKINETE PROTEIN, PUTATIVE-RELATED"/>
    <property type="match status" value="1"/>
</dbReference>
<evidence type="ECO:0000256" key="1">
    <source>
        <dbReference type="ARBA" id="ARBA00022729"/>
    </source>
</evidence>
<dbReference type="SUPFAM" id="SSF49899">
    <property type="entry name" value="Concanavalin A-like lectins/glucanases"/>
    <property type="match status" value="3"/>
</dbReference>
<dbReference type="SUPFAM" id="SSF49265">
    <property type="entry name" value="Fibronectin type III"/>
    <property type="match status" value="1"/>
</dbReference>
<proteinExistence type="predicted"/>
<dbReference type="OrthoDB" id="976756at2"/>
<comment type="caution">
    <text evidence="5">The sequence shown here is derived from an EMBL/GenBank/DDBJ whole genome shotgun (WGS) entry which is preliminary data.</text>
</comment>
<feature type="domain" description="Fibronectin type-III" evidence="4">
    <location>
        <begin position="274"/>
        <end position="368"/>
    </location>
</feature>
<dbReference type="InterPro" id="IPR013783">
    <property type="entry name" value="Ig-like_fold"/>
</dbReference>